<dbReference type="Pfam" id="PF22658">
    <property type="entry name" value="YycE-like_N"/>
    <property type="match status" value="1"/>
</dbReference>
<evidence type="ECO:0000313" key="5">
    <source>
        <dbReference type="Proteomes" id="UP001634154"/>
    </source>
</evidence>
<evidence type="ECO:0000259" key="1">
    <source>
        <dbReference type="PROSITE" id="PS51819"/>
    </source>
</evidence>
<dbReference type="Proteomes" id="UP001634154">
    <property type="component" value="Unassembled WGS sequence"/>
</dbReference>
<dbReference type="EMBL" id="LPUR01000016">
    <property type="protein sequence ID" value="KXH81377.1"/>
    <property type="molecule type" value="Genomic_DNA"/>
</dbReference>
<accession>A0A135W931</accession>
<dbReference type="InterPro" id="IPR058997">
    <property type="entry name" value="YycE-like_C"/>
</dbReference>
<name>A0A135W931_9FLAO</name>
<feature type="domain" description="VOC" evidence="1">
    <location>
        <begin position="1"/>
        <end position="122"/>
    </location>
</feature>
<reference evidence="4" key="1">
    <citation type="submission" date="2015-12" db="EMBL/GenBank/DDBJ databases">
        <title>Genome sequence of a biocontrol rhizobacterium Chryseobacterium kwangjuense strain KJ1R5 isolated from pepper (Capsicum annuum L.).</title>
        <authorList>
            <person name="Jeong J.-J."/>
            <person name="Park H."/>
            <person name="Mannaa M."/>
            <person name="Sang M.K."/>
            <person name="Choi I.-G."/>
            <person name="Kim K.D."/>
        </authorList>
    </citation>
    <scope>NUCLEOTIDE SEQUENCE [LARGE SCALE GENOMIC DNA]</scope>
    <source>
        <strain evidence="4">KJ1R5</strain>
    </source>
</reference>
<dbReference type="Gene3D" id="3.10.180.10">
    <property type="entry name" value="2,3-Dihydroxybiphenyl 1,2-Dioxygenase, domain 1"/>
    <property type="match status" value="1"/>
</dbReference>
<reference evidence="2" key="2">
    <citation type="submission" date="2015-12" db="EMBL/GenBank/DDBJ databases">
        <authorList>
            <person name="Shamseldin A."/>
            <person name="Moawad H."/>
            <person name="Abd El-Rahim W.M."/>
            <person name="Sadowsky M.J."/>
        </authorList>
    </citation>
    <scope>NUCLEOTIDE SEQUENCE</scope>
    <source>
        <strain evidence="2">KJ1R5</strain>
    </source>
</reference>
<dbReference type="PROSITE" id="PS51819">
    <property type="entry name" value="VOC"/>
    <property type="match status" value="1"/>
</dbReference>
<organism evidence="2 4">
    <name type="scientific">Chryseobacterium kwangjuense</name>
    <dbReference type="NCBI Taxonomy" id="267125"/>
    <lineage>
        <taxon>Bacteria</taxon>
        <taxon>Pseudomonadati</taxon>
        <taxon>Bacteroidota</taxon>
        <taxon>Flavobacteriia</taxon>
        <taxon>Flavobacteriales</taxon>
        <taxon>Weeksellaceae</taxon>
        <taxon>Chryseobacterium group</taxon>
        <taxon>Chryseobacterium</taxon>
    </lineage>
</organism>
<dbReference type="AlphaFoldDB" id="A0A135W931"/>
<dbReference type="InterPro" id="IPR029068">
    <property type="entry name" value="Glyas_Bleomycin-R_OHBP_Dase"/>
</dbReference>
<dbReference type="Proteomes" id="UP000070513">
    <property type="component" value="Unassembled WGS sequence"/>
</dbReference>
<evidence type="ECO:0000313" key="4">
    <source>
        <dbReference type="Proteomes" id="UP000070513"/>
    </source>
</evidence>
<comment type="caution">
    <text evidence="2">The sequence shown here is derived from an EMBL/GenBank/DDBJ whole genome shotgun (WGS) entry which is preliminary data.</text>
</comment>
<evidence type="ECO:0000313" key="3">
    <source>
        <dbReference type="EMBL" id="MFN1217911.1"/>
    </source>
</evidence>
<proteinExistence type="predicted"/>
<sequence length="125" mass="14750">MKFRYARHTTDLERIKVFYTSVLNFEVLGTFENHAGYDGIFLGKKNENWHLEFTVSDKIPTQVFDEDDLLVFYPELKADLQNFVENLKKHAIPLLQPENPYWRENGIYFLDPDGFGIIISKQFAK</sequence>
<gene>
    <name evidence="3" type="ORF">ACKW6Q_13160</name>
    <name evidence="2" type="ORF">AU378_16890</name>
</gene>
<dbReference type="EMBL" id="JBJXVJ010000002">
    <property type="protein sequence ID" value="MFN1217911.1"/>
    <property type="molecule type" value="Genomic_DNA"/>
</dbReference>
<dbReference type="Pfam" id="PF22659">
    <property type="entry name" value="YycE-like_C"/>
    <property type="match status" value="1"/>
</dbReference>
<reference evidence="3 5" key="4">
    <citation type="submission" date="2024-12" db="EMBL/GenBank/DDBJ databases">
        <title>Draft genome sequence of Chryseobacterium kwangjuense AG447.</title>
        <authorList>
            <person name="Cheptsov V.S."/>
            <person name="Belov A."/>
            <person name="Zavarzina A.G."/>
        </authorList>
    </citation>
    <scope>NUCLEOTIDE SEQUENCE [LARGE SCALE GENOMIC DNA]</scope>
    <source>
        <strain evidence="3 5">AG447</strain>
    </source>
</reference>
<dbReference type="SUPFAM" id="SSF54593">
    <property type="entry name" value="Glyoxalase/Bleomycin resistance protein/Dihydroxybiphenyl dioxygenase"/>
    <property type="match status" value="1"/>
</dbReference>
<protein>
    <submittedName>
        <fullName evidence="2">Prolyl endopeptidase</fullName>
    </submittedName>
    <submittedName>
        <fullName evidence="3">VOC family protein</fullName>
    </submittedName>
</protein>
<dbReference type="OrthoDB" id="8018325at2"/>
<keyword evidence="5" id="KW-1185">Reference proteome</keyword>
<dbReference type="CDD" id="cd06587">
    <property type="entry name" value="VOC"/>
    <property type="match status" value="1"/>
</dbReference>
<reference evidence="2 4" key="3">
    <citation type="journal article" date="2016" name="Genome Announc.">
        <title>Draft Genome Sequence of a Biocontrol Rhizobacterium, Chryseobacterium kwangjuense Strain KJ1R5, Isolated from Pepper (Capsicum annuum).</title>
        <authorList>
            <person name="Jeong J.J."/>
            <person name="Park H."/>
            <person name="Park B.H."/>
            <person name="Mannaa M."/>
            <person name="Sang M.K."/>
            <person name="Choi I.G."/>
            <person name="Kim K.D."/>
        </authorList>
    </citation>
    <scope>NUCLEOTIDE SEQUENCE [LARGE SCALE GENOMIC DNA]</scope>
    <source>
        <strain evidence="2 4">KJ1R5</strain>
    </source>
</reference>
<dbReference type="InterPro" id="IPR058998">
    <property type="entry name" value="YycE-like_N"/>
</dbReference>
<evidence type="ECO:0000313" key="2">
    <source>
        <dbReference type="EMBL" id="KXH81377.1"/>
    </source>
</evidence>
<dbReference type="RefSeq" id="WP_062652555.1">
    <property type="nucleotide sequence ID" value="NZ_JBJXVJ010000002.1"/>
</dbReference>
<dbReference type="InterPro" id="IPR037523">
    <property type="entry name" value="VOC_core"/>
</dbReference>